<evidence type="ECO:0000313" key="1">
    <source>
        <dbReference type="EMBL" id="RDE07929.1"/>
    </source>
</evidence>
<dbReference type="AlphaFoldDB" id="A0A369W1L8"/>
<sequence length="277" mass="30389">MNGKWVTSRAMGQSGRVKTLIIVFVLGLLPLTARAEIDGHGPDAWRVTGVSANDVLNARMGPGTNYSVIETFGHDERGMQQITCVPLLLAAHYMTMSQAQIDALPPRWCLMRSADLTKAGWVAQRFIRPDDAVTSSSADGTYQGPLETNSDGAMIGEAEAIVRDLYEAMARFNEGQGPYPLRGPSASRYFTSDIVDMLQSGGLGADPLYGSQDFDGKVLHIASDPDQPMLRGMITIDVDFINFGRQQRAVFSMRVDTSLENAPLRIFRVEHEGWSYP</sequence>
<evidence type="ECO:0008006" key="3">
    <source>
        <dbReference type="Google" id="ProtNLM"/>
    </source>
</evidence>
<gene>
    <name evidence="1" type="ORF">DVH29_14085</name>
</gene>
<dbReference type="OrthoDB" id="964913at2"/>
<keyword evidence="2" id="KW-1185">Reference proteome</keyword>
<proteinExistence type="predicted"/>
<protein>
    <recommendedName>
        <fullName evidence="3">SH3 domain-containing protein</fullName>
    </recommendedName>
</protein>
<name>A0A369W1L8_9HYPH</name>
<reference evidence="2" key="1">
    <citation type="submission" date="2018-07" db="EMBL/GenBank/DDBJ databases">
        <authorList>
            <person name="Liu B.-T."/>
            <person name="Du Z."/>
        </authorList>
    </citation>
    <scope>NUCLEOTIDE SEQUENCE [LARGE SCALE GENOMIC DNA]</scope>
    <source>
        <strain evidence="2">XYN52</strain>
    </source>
</reference>
<evidence type="ECO:0000313" key="2">
    <source>
        <dbReference type="Proteomes" id="UP000253759"/>
    </source>
</evidence>
<organism evidence="1 2">
    <name type="scientific">Pelagibacterium lacus</name>
    <dbReference type="NCBI Taxonomy" id="2282655"/>
    <lineage>
        <taxon>Bacteria</taxon>
        <taxon>Pseudomonadati</taxon>
        <taxon>Pseudomonadota</taxon>
        <taxon>Alphaproteobacteria</taxon>
        <taxon>Hyphomicrobiales</taxon>
        <taxon>Devosiaceae</taxon>
        <taxon>Pelagibacterium</taxon>
    </lineage>
</organism>
<dbReference type="EMBL" id="QQNH01000028">
    <property type="protein sequence ID" value="RDE07929.1"/>
    <property type="molecule type" value="Genomic_DNA"/>
</dbReference>
<comment type="caution">
    <text evidence="1">The sequence shown here is derived from an EMBL/GenBank/DDBJ whole genome shotgun (WGS) entry which is preliminary data.</text>
</comment>
<accession>A0A369W1L8</accession>
<dbReference type="Proteomes" id="UP000253759">
    <property type="component" value="Unassembled WGS sequence"/>
</dbReference>
<dbReference type="RefSeq" id="WP_147276101.1">
    <property type="nucleotide sequence ID" value="NZ_QQNH01000028.1"/>
</dbReference>